<evidence type="ECO:0000313" key="2">
    <source>
        <dbReference type="EMBL" id="QWW80872.1"/>
    </source>
</evidence>
<sequence length="119" mass="13974">MLYRLHSIESKHAQLRNELANLDDRYFEDGPDFSGYYSKRQELYAKHGLYVVELSEDICREFAISLTSWEGGFNPSASIRERLIQMQASKSASTLRRMERKSKRIADKHRRDTEKSRNG</sequence>
<dbReference type="Proteomes" id="UP000683497">
    <property type="component" value="Chromosome"/>
</dbReference>
<name>A0ABX8K4D5_9ENTR</name>
<gene>
    <name evidence="2" type="ORF">KQ929_06475</name>
</gene>
<keyword evidence="3" id="KW-1185">Reference proteome</keyword>
<proteinExistence type="predicted"/>
<evidence type="ECO:0000256" key="1">
    <source>
        <dbReference type="SAM" id="MobiDB-lite"/>
    </source>
</evidence>
<feature type="compositionally biased region" description="Basic residues" evidence="1">
    <location>
        <begin position="98"/>
        <end position="108"/>
    </location>
</feature>
<accession>A0ABX8K4D5</accession>
<organism evidence="2 3">
    <name type="scientific">Leclercia pneumoniae</name>
    <dbReference type="NCBI Taxonomy" id="2815358"/>
    <lineage>
        <taxon>Bacteria</taxon>
        <taxon>Pseudomonadati</taxon>
        <taxon>Pseudomonadota</taxon>
        <taxon>Gammaproteobacteria</taxon>
        <taxon>Enterobacterales</taxon>
        <taxon>Enterobacteriaceae</taxon>
        <taxon>Leclercia</taxon>
    </lineage>
</organism>
<dbReference type="EMBL" id="CP076838">
    <property type="protein sequence ID" value="QWW80872.1"/>
    <property type="molecule type" value="Genomic_DNA"/>
</dbReference>
<dbReference type="RefSeq" id="WP_207292106.1">
    <property type="nucleotide sequence ID" value="NZ_CP071383.1"/>
</dbReference>
<feature type="region of interest" description="Disordered" evidence="1">
    <location>
        <begin position="89"/>
        <end position="119"/>
    </location>
</feature>
<protein>
    <submittedName>
        <fullName evidence="2">Uncharacterized protein</fullName>
    </submittedName>
</protein>
<reference evidence="2 3" key="1">
    <citation type="submission" date="2021-06" db="EMBL/GenBank/DDBJ databases">
        <title>Leclercia pneumoniae sp. nov.</title>
        <authorList>
            <person name="Hoenemann M."/>
            <person name="Viehweger A."/>
            <person name="Dietze N."/>
        </authorList>
    </citation>
    <scope>NUCLEOTIDE SEQUENCE [LARGE SCALE GENOMIC DNA]</scope>
    <source>
        <strain evidence="3">49125</strain>
    </source>
</reference>
<evidence type="ECO:0000313" key="3">
    <source>
        <dbReference type="Proteomes" id="UP000683497"/>
    </source>
</evidence>
<feature type="compositionally biased region" description="Basic and acidic residues" evidence="1">
    <location>
        <begin position="109"/>
        <end position="119"/>
    </location>
</feature>